<evidence type="ECO:0000256" key="1">
    <source>
        <dbReference type="SAM" id="MobiDB-lite"/>
    </source>
</evidence>
<organism evidence="2 3">
    <name type="scientific">Eschrichtius robustus</name>
    <name type="common">California gray whale</name>
    <name type="synonym">Eschrichtius gibbosus</name>
    <dbReference type="NCBI Taxonomy" id="9764"/>
    <lineage>
        <taxon>Eukaryota</taxon>
        <taxon>Metazoa</taxon>
        <taxon>Chordata</taxon>
        <taxon>Craniata</taxon>
        <taxon>Vertebrata</taxon>
        <taxon>Euteleostomi</taxon>
        <taxon>Mammalia</taxon>
        <taxon>Eutheria</taxon>
        <taxon>Laurasiatheria</taxon>
        <taxon>Artiodactyla</taxon>
        <taxon>Whippomorpha</taxon>
        <taxon>Cetacea</taxon>
        <taxon>Mysticeti</taxon>
        <taxon>Eschrichtiidae</taxon>
        <taxon>Eschrichtius</taxon>
    </lineage>
</organism>
<feature type="compositionally biased region" description="Basic residues" evidence="1">
    <location>
        <begin position="125"/>
        <end position="137"/>
    </location>
</feature>
<evidence type="ECO:0000313" key="2">
    <source>
        <dbReference type="EMBL" id="KAJ8780390.1"/>
    </source>
</evidence>
<dbReference type="AlphaFoldDB" id="A0AB34GPM6"/>
<evidence type="ECO:0000313" key="3">
    <source>
        <dbReference type="Proteomes" id="UP001159641"/>
    </source>
</evidence>
<accession>A0AB34GPM6</accession>
<dbReference type="Proteomes" id="UP001159641">
    <property type="component" value="Unassembled WGS sequence"/>
</dbReference>
<keyword evidence="3" id="KW-1185">Reference proteome</keyword>
<comment type="caution">
    <text evidence="2">The sequence shown here is derived from an EMBL/GenBank/DDBJ whole genome shotgun (WGS) entry which is preliminary data.</text>
</comment>
<feature type="region of interest" description="Disordered" evidence="1">
    <location>
        <begin position="107"/>
        <end position="137"/>
    </location>
</feature>
<dbReference type="EMBL" id="JAIQCJ010002160">
    <property type="protein sequence ID" value="KAJ8780390.1"/>
    <property type="molecule type" value="Genomic_DNA"/>
</dbReference>
<sequence length="137" mass="14824">MAAKSARQVPKVSLPSASTLPSPHPLRKGSARQASLRFLRDPLPKHPSSFPRRKEITVGDFANLRQLSDCFPQRLLCAGRRARRGVRTASEPGSCGLLVVGPARATTQSPVLHSAEPPGLQAGRGRPRRAQQLSLHK</sequence>
<protein>
    <submittedName>
        <fullName evidence="2">Uncharacterized protein</fullName>
    </submittedName>
</protein>
<proteinExistence type="predicted"/>
<reference evidence="2 3" key="1">
    <citation type="submission" date="2022-11" db="EMBL/GenBank/DDBJ databases">
        <title>Whole genome sequence of Eschrichtius robustus ER-17-0199.</title>
        <authorList>
            <person name="Bruniche-Olsen A."/>
            <person name="Black A.N."/>
            <person name="Fields C.J."/>
            <person name="Walden K."/>
            <person name="Dewoody J.A."/>
        </authorList>
    </citation>
    <scope>NUCLEOTIDE SEQUENCE [LARGE SCALE GENOMIC DNA]</scope>
    <source>
        <strain evidence="2">ER-17-0199</strain>
        <tissue evidence="2">Blubber</tissue>
    </source>
</reference>
<name>A0AB34GPM6_ESCRO</name>
<feature type="region of interest" description="Disordered" evidence="1">
    <location>
        <begin position="1"/>
        <end position="34"/>
    </location>
</feature>
<gene>
    <name evidence="2" type="ORF">J1605_011654</name>
</gene>